<dbReference type="EMBL" id="FUKM01000057">
    <property type="protein sequence ID" value="SJN14814.1"/>
    <property type="molecule type" value="Genomic_DNA"/>
</dbReference>
<organism evidence="3 4">
    <name type="scientific">Halomonas citrativorans</name>
    <dbReference type="NCBI Taxonomy" id="2742612"/>
    <lineage>
        <taxon>Bacteria</taxon>
        <taxon>Pseudomonadati</taxon>
        <taxon>Pseudomonadota</taxon>
        <taxon>Gammaproteobacteria</taxon>
        <taxon>Oceanospirillales</taxon>
        <taxon>Halomonadaceae</taxon>
        <taxon>Halomonas</taxon>
    </lineage>
</organism>
<dbReference type="Gene3D" id="1.10.10.60">
    <property type="entry name" value="Homeodomain-like"/>
    <property type="match status" value="1"/>
</dbReference>
<dbReference type="PANTHER" id="PTHR33609:SF1">
    <property type="entry name" value="TRANSPOSASE"/>
    <property type="match status" value="1"/>
</dbReference>
<dbReference type="GO" id="GO:0003677">
    <property type="term" value="F:DNA binding"/>
    <property type="evidence" value="ECO:0007669"/>
    <property type="project" value="InterPro"/>
</dbReference>
<gene>
    <name evidence="3" type="ORF">CZ787_17025</name>
</gene>
<dbReference type="InterPro" id="IPR002514">
    <property type="entry name" value="Transposase_8"/>
</dbReference>
<dbReference type="InterPro" id="IPR052546">
    <property type="entry name" value="Transposase_8_domain"/>
</dbReference>
<evidence type="ECO:0000313" key="4">
    <source>
        <dbReference type="Proteomes" id="UP000196331"/>
    </source>
</evidence>
<comment type="caution">
    <text evidence="3">The sequence shown here is derived from an EMBL/GenBank/DDBJ whole genome shotgun (WGS) entry which is preliminary data.</text>
</comment>
<dbReference type="Proteomes" id="UP000196331">
    <property type="component" value="Unassembled WGS sequence"/>
</dbReference>
<proteinExistence type="inferred from homology"/>
<evidence type="ECO:0000256" key="2">
    <source>
        <dbReference type="SAM" id="Coils"/>
    </source>
</evidence>
<evidence type="ECO:0000313" key="3">
    <source>
        <dbReference type="EMBL" id="SJN14814.1"/>
    </source>
</evidence>
<accession>A0A1R4I5B3</accession>
<comment type="similarity">
    <text evidence="1">Belongs to the transposase 8 family.</text>
</comment>
<keyword evidence="2" id="KW-0175">Coiled coil</keyword>
<name>A0A1R4I5B3_9GAMM</name>
<dbReference type="AlphaFoldDB" id="A0A1R4I5B3"/>
<evidence type="ECO:0000256" key="1">
    <source>
        <dbReference type="ARBA" id="ARBA00009964"/>
    </source>
</evidence>
<dbReference type="PANTHER" id="PTHR33609">
    <property type="entry name" value="LOW CALCIUM RESPONSE LOCUS PROTEIN S"/>
    <property type="match status" value="1"/>
</dbReference>
<dbReference type="SUPFAM" id="SSF46689">
    <property type="entry name" value="Homeodomain-like"/>
    <property type="match status" value="1"/>
</dbReference>
<sequence>MKKTPYTEEQIIGAIKEHEAGAKVDDLCRKLGISSGTFYNWRSKYAGLEVNEAKRLRELEKENNKLKKLLADKLLEVEAMKDALSKKW</sequence>
<dbReference type="GO" id="GO:0004803">
    <property type="term" value="F:transposase activity"/>
    <property type="evidence" value="ECO:0007669"/>
    <property type="project" value="InterPro"/>
</dbReference>
<feature type="coiled-coil region" evidence="2">
    <location>
        <begin position="49"/>
        <end position="83"/>
    </location>
</feature>
<reference evidence="3 4" key="1">
    <citation type="submission" date="2017-02" db="EMBL/GenBank/DDBJ databases">
        <authorList>
            <person name="Dridi B."/>
        </authorList>
    </citation>
    <scope>NUCLEOTIDE SEQUENCE [LARGE SCALE GENOMIC DNA]</scope>
    <source>
        <strain evidence="3 4">JB380</strain>
    </source>
</reference>
<dbReference type="GO" id="GO:0006313">
    <property type="term" value="P:DNA transposition"/>
    <property type="evidence" value="ECO:0007669"/>
    <property type="project" value="InterPro"/>
</dbReference>
<dbReference type="InterPro" id="IPR009057">
    <property type="entry name" value="Homeodomain-like_sf"/>
</dbReference>
<protein>
    <submittedName>
        <fullName evidence="3">Mobile element protein</fullName>
    </submittedName>
</protein>
<dbReference type="Pfam" id="PF01527">
    <property type="entry name" value="HTH_Tnp_1"/>
    <property type="match status" value="1"/>
</dbReference>